<dbReference type="Pfam" id="PF08268">
    <property type="entry name" value="FBA_3"/>
    <property type="match status" value="1"/>
</dbReference>
<dbReference type="SUPFAM" id="SSF81383">
    <property type="entry name" value="F-box domain"/>
    <property type="match status" value="1"/>
</dbReference>
<dbReference type="EnsemblPlants" id="EMT29105">
    <property type="protein sequence ID" value="EMT29105"/>
    <property type="gene ID" value="F775_12044"/>
</dbReference>
<evidence type="ECO:0000313" key="1">
    <source>
        <dbReference type="EnsemblPlants" id="EMT29105"/>
    </source>
</evidence>
<dbReference type="PANTHER" id="PTHR31672:SF2">
    <property type="entry name" value="F-BOX DOMAIN-CONTAINING PROTEIN"/>
    <property type="match status" value="1"/>
</dbReference>
<dbReference type="Pfam" id="PF00646">
    <property type="entry name" value="F-box"/>
    <property type="match status" value="1"/>
</dbReference>
<dbReference type="InterPro" id="IPR050796">
    <property type="entry name" value="SCF_F-box_component"/>
</dbReference>
<dbReference type="SMART" id="SM00256">
    <property type="entry name" value="FBOX"/>
    <property type="match status" value="1"/>
</dbReference>
<dbReference type="InterPro" id="IPR036047">
    <property type="entry name" value="F-box-like_dom_sf"/>
</dbReference>
<name>M8BVQ3_AEGTA</name>
<protein>
    <submittedName>
        <fullName evidence="1">Uncharacterized protein</fullName>
    </submittedName>
</protein>
<dbReference type="AlphaFoldDB" id="M8BVQ3"/>
<proteinExistence type="predicted"/>
<reference evidence="1" key="1">
    <citation type="submission" date="2015-06" db="UniProtKB">
        <authorList>
            <consortium name="EnsemblPlants"/>
        </authorList>
    </citation>
    <scope>IDENTIFICATION</scope>
</reference>
<accession>M8BVQ3</accession>
<dbReference type="InterPro" id="IPR013187">
    <property type="entry name" value="F-box-assoc_dom_typ3"/>
</dbReference>
<organism evidence="1">
    <name type="scientific">Aegilops tauschii</name>
    <name type="common">Tausch's goatgrass</name>
    <name type="synonym">Aegilops squarrosa</name>
    <dbReference type="NCBI Taxonomy" id="37682"/>
    <lineage>
        <taxon>Eukaryota</taxon>
        <taxon>Viridiplantae</taxon>
        <taxon>Streptophyta</taxon>
        <taxon>Embryophyta</taxon>
        <taxon>Tracheophyta</taxon>
        <taxon>Spermatophyta</taxon>
        <taxon>Magnoliopsida</taxon>
        <taxon>Liliopsida</taxon>
        <taxon>Poales</taxon>
        <taxon>Poaceae</taxon>
        <taxon>BOP clade</taxon>
        <taxon>Pooideae</taxon>
        <taxon>Triticodae</taxon>
        <taxon>Triticeae</taxon>
        <taxon>Triticinae</taxon>
        <taxon>Aegilops</taxon>
    </lineage>
</organism>
<dbReference type="Gene3D" id="1.20.1280.50">
    <property type="match status" value="1"/>
</dbReference>
<sequence>MEEAPSSQARRRALLLGLPDEIVIWEILARLDPKSLLRCRAVHRAWRCTTSSRSFLLARHARQPTLPTLSCNECHLGVRCRDILVFDHRAATDAHLHSVAWLDDAFHLEASCDGLLILSKFNMTASGTSFSVCNPATREHALLGPPRDFKILGMYPHRPTGEHRLLLKQRRLNLIAKYPIGCYVFVLGSNQPPSSLLARHARQPTLPTLSCNECHLGVRCRDILVFDHRAATDAHLHSVAWLDDAFHLEASCDGLLILSKFNMTASGTSFSVCNPATREHALLGPPRDFKILGMYPHRPTGEHRLLLKQRRLNLIAKYPIGCYVFVLGSNQPPRYIGWPEAASGIFNVPVRVRDSLHWYPVHYPSENNPLDYRTESQLVIVFDTIAESFGQMHAPIVPTNSYLFEMSGTLGIHSRDHAKEIIDIWVLQDYKSEAWDLKYRLKLPVVEIRKEFQGCRDCCDFDVVSVDGDVLLLLNFASWLFHVDSDGKLINSFYRSRQELSMSECRLKQSLVQHTFFPALEDILAKEPVHCNRRENTLLTQQPSLKTTIGPSPLFLRGIIFVSSLILLLTLAGDGLGVHTKQQKTCVEYG</sequence>
<dbReference type="InterPro" id="IPR001810">
    <property type="entry name" value="F-box_dom"/>
</dbReference>
<dbReference type="PANTHER" id="PTHR31672">
    <property type="entry name" value="BNACNNG10540D PROTEIN"/>
    <property type="match status" value="1"/>
</dbReference>